<evidence type="ECO:0000313" key="4">
    <source>
        <dbReference type="Proteomes" id="UP000544331"/>
    </source>
</evidence>
<evidence type="ECO:0000313" key="3">
    <source>
        <dbReference type="EMBL" id="KAF5709500.1"/>
    </source>
</evidence>
<dbReference type="InterPro" id="IPR056884">
    <property type="entry name" value="NPHP3-like_N"/>
</dbReference>
<comment type="caution">
    <text evidence="3">The sequence shown here is derived from an EMBL/GenBank/DDBJ whole genome shotgun (WGS) entry which is preliminary data.</text>
</comment>
<evidence type="ECO:0000259" key="2">
    <source>
        <dbReference type="Pfam" id="PF24883"/>
    </source>
</evidence>
<dbReference type="Gene3D" id="3.40.50.300">
    <property type="entry name" value="P-loop containing nucleotide triphosphate hydrolases"/>
    <property type="match status" value="1"/>
</dbReference>
<evidence type="ECO:0000256" key="1">
    <source>
        <dbReference type="ARBA" id="ARBA00022737"/>
    </source>
</evidence>
<name>A0A8H6DAM0_9HYPO</name>
<dbReference type="Pfam" id="PF24883">
    <property type="entry name" value="NPHP3_N"/>
    <property type="match status" value="1"/>
</dbReference>
<reference evidence="3 4" key="1">
    <citation type="submission" date="2020-05" db="EMBL/GenBank/DDBJ databases">
        <title>Identification and distribution of gene clusters putatively required for synthesis of sphingolipid metabolism inhibitors in phylogenetically diverse species of the filamentous fungus Fusarium.</title>
        <authorList>
            <person name="Kim H.-S."/>
            <person name="Busman M."/>
            <person name="Brown D.W."/>
            <person name="Divon H."/>
            <person name="Uhlig S."/>
            <person name="Proctor R.H."/>
        </authorList>
    </citation>
    <scope>NUCLEOTIDE SEQUENCE [LARGE SCALE GENOMIC DNA]</scope>
    <source>
        <strain evidence="3 4">NRRL 66235</strain>
    </source>
</reference>
<dbReference type="AlphaFoldDB" id="A0A8H6DAM0"/>
<protein>
    <submittedName>
        <fullName evidence="3">NACHT domain-containing protein</fullName>
    </submittedName>
</protein>
<keyword evidence="4" id="KW-1185">Reference proteome</keyword>
<keyword evidence="1" id="KW-0677">Repeat</keyword>
<dbReference type="SUPFAM" id="SSF52540">
    <property type="entry name" value="P-loop containing nucleoside triphosphate hydrolases"/>
    <property type="match status" value="1"/>
</dbReference>
<dbReference type="PANTHER" id="PTHR10039:SF5">
    <property type="entry name" value="NACHT DOMAIN-CONTAINING PROTEIN"/>
    <property type="match status" value="1"/>
</dbReference>
<dbReference type="OrthoDB" id="5086500at2759"/>
<gene>
    <name evidence="3" type="ORF">FMUND_9988</name>
</gene>
<sequence length="1121" mass="128350">MSGLEPLAALGLVCNIVQLVEVGLKTATLCKNAYRTGEPDPELSVYAQSLADTASSLTESLELSKKPLNPEDVRLLTLARNCRDTEAEWRKKTPARFLSQQQPRKRDRFGAVLRGIINKPEIDRLESQLEKAKECLEIGLIIGVFQRLDIYRVQTDDLQDKLQTLLHTTSASGNNLHELIQKQVTLISTKVSERIDKAEASNKTHVTTELASHELRVKSHAEKGRDNLLKEAEAREKIRRENEDYERLLYSFHYPDMNHRRNDIHSSHTSTFGWIFRGELEQSYMKSDATHPYSLPQDTTETCDQEPVCCNFAKWLQSTGGRYWISGRPGTGKSVLMKFIISHEKTIDSLRQWQPCAQVLTHFFWKVGSAMQSSFKGFLCSIIHQMFSLDREHAMSGLQQQPDWSRKTGPGDWDNDELQSIITSYLSLSGQPFCLFIDGLDEFMDETGVGILIGFLDSLQRSSPLLKICMSSRPEQAIRIRLSRDPDLKMQDLTRHDIECYSRAVLSKEIVLVSSSVDVEDIVKDISDKAKGVFLWAVLVTRSVARGISNGDSREDIQKRLLKTPKKLYELYFDMWTRLGEDSDLYQEPAALIFKIVLFVWRASRGGAAGRALATLGRTVSILELTVASSGNLWCTPVEDFDSLCTTNLEKRCNNLLTRLPIETADLFEVIDVTVFEGRDTKQSADKLRVAALKYNNLRVQAIHRSVFDFLIETADGHRIMEHHKASQEELFIRIFKACLLRDYLRSGVYFNARSYMTRIKEEDRRWYESDRRLDVHLESLSFHGDLVQASVLTEMLDIIWTSHVQKNGPILSNPNTTVHGGVPFRRFNYLLRVASMGFDTYLTRDLKEWENKRQFGVLHQVLMASFFGPHFYNNFQWAGRHRLIEQVIWIIASADRFYFSTPRGLHISNCTMAKTGMANFLISAMDAFRVSQHGVHHAPPWDASKTSAMIKTILDFRDVICFDDTMLVTLYFDVNRLDELDFISYGRHVDVEDAIYLEVSMSMLVQIFLRRVARYDGAFNRYEVEEALKLMLFSQTLKPTMLGVHKDVYRISCSADQTVLKEYCQVRLLPELFCVLSERLTEAISHAFMRVETICEIEEGIGPNGMNFYLCSSCKAREAT</sequence>
<dbReference type="InterPro" id="IPR027417">
    <property type="entry name" value="P-loop_NTPase"/>
</dbReference>
<feature type="domain" description="Nephrocystin 3-like N-terminal" evidence="2">
    <location>
        <begin position="311"/>
        <end position="473"/>
    </location>
</feature>
<dbReference type="PANTHER" id="PTHR10039">
    <property type="entry name" value="AMELOGENIN"/>
    <property type="match status" value="1"/>
</dbReference>
<organism evidence="3 4">
    <name type="scientific">Fusarium mundagurra</name>
    <dbReference type="NCBI Taxonomy" id="1567541"/>
    <lineage>
        <taxon>Eukaryota</taxon>
        <taxon>Fungi</taxon>
        <taxon>Dikarya</taxon>
        <taxon>Ascomycota</taxon>
        <taxon>Pezizomycotina</taxon>
        <taxon>Sordariomycetes</taxon>
        <taxon>Hypocreomycetidae</taxon>
        <taxon>Hypocreales</taxon>
        <taxon>Nectriaceae</taxon>
        <taxon>Fusarium</taxon>
        <taxon>Fusarium fujikuroi species complex</taxon>
    </lineage>
</organism>
<dbReference type="EMBL" id="JAAOAN010000356">
    <property type="protein sequence ID" value="KAF5709500.1"/>
    <property type="molecule type" value="Genomic_DNA"/>
</dbReference>
<proteinExistence type="predicted"/>
<accession>A0A8H6DAM0</accession>
<dbReference type="Proteomes" id="UP000544331">
    <property type="component" value="Unassembled WGS sequence"/>
</dbReference>